<accession>A0A8A1V175</accession>
<name>A0A8A1V175_STRR1</name>
<evidence type="ECO:0000313" key="1">
    <source>
        <dbReference type="EMBL" id="QST86613.1"/>
    </source>
</evidence>
<dbReference type="GeneID" id="66860522"/>
<geneLocation type="plasmid" evidence="1 2">
    <name>pSRP1</name>
</geneLocation>
<protein>
    <submittedName>
        <fullName evidence="1">Uncharacterized protein</fullName>
    </submittedName>
</protein>
<proteinExistence type="predicted"/>
<dbReference type="AlphaFoldDB" id="A0A8A1V175"/>
<keyword evidence="1" id="KW-0614">Plasmid</keyword>
<organism evidence="1 2">
    <name type="scientific">Streptomyces rimosus subsp. rimosus (strain ATCC 10970 / DSM 40260 / JCM 4667 / NRRL 2234)</name>
    <dbReference type="NCBI Taxonomy" id="1265868"/>
    <lineage>
        <taxon>Bacteria</taxon>
        <taxon>Bacillati</taxon>
        <taxon>Actinomycetota</taxon>
        <taxon>Actinomycetes</taxon>
        <taxon>Kitasatosporales</taxon>
        <taxon>Streptomycetaceae</taxon>
        <taxon>Streptomyces</taxon>
    </lineage>
</organism>
<dbReference type="Proteomes" id="UP000011074">
    <property type="component" value="Plasmid pSRP1"/>
</dbReference>
<dbReference type="EMBL" id="CP048262">
    <property type="protein sequence ID" value="QST86613.1"/>
    <property type="molecule type" value="Genomic_DNA"/>
</dbReference>
<gene>
    <name evidence="1" type="ORF">SRIM_041070</name>
</gene>
<evidence type="ECO:0000313" key="2">
    <source>
        <dbReference type="Proteomes" id="UP000011074"/>
    </source>
</evidence>
<dbReference type="RefSeq" id="WP_139679719.1">
    <property type="nucleotide sequence ID" value="NZ_CP048262.1"/>
</dbReference>
<reference evidence="1" key="3">
    <citation type="journal article" date="2021" name="bioRxiv">
        <title>Bilateral symmetry of linear streptomycete chromosomes.</title>
        <authorList>
            <person name="Algora-Gallardo L."/>
            <person name="Schniete J.K."/>
            <person name="Mark D.R."/>
            <person name="Hunter I.S."/>
            <person name="Herron P.R."/>
        </authorList>
    </citation>
    <scope>NUCLEOTIDE SEQUENCE</scope>
    <source>
        <strain evidence="1">ATCC 10970</strain>
        <plasmid evidence="1">pSRP1</plasmid>
    </source>
</reference>
<reference evidence="1" key="1">
    <citation type="submission" date="2012-12" db="EMBL/GenBank/DDBJ databases">
        <authorList>
            <person name="Pethick F.E."/>
            <person name="MacFadyen A.C."/>
            <person name="Tang Z."/>
            <person name="Sangal V."/>
            <person name="Tze-Tze L."/>
            <person name="Chu J."/>
            <person name="Guo M."/>
            <person name="Kirby R."/>
            <person name="Hoskisson P.A."/>
            <person name="Herron P.R."/>
            <person name="Hunter I.S."/>
        </authorList>
    </citation>
    <scope>NUCLEOTIDE SEQUENCE</scope>
    <source>
        <strain evidence="1">ATCC 10970</strain>
        <plasmid evidence="1">pSRP1</plasmid>
    </source>
</reference>
<reference evidence="1" key="2">
    <citation type="submission" date="2020-01" db="EMBL/GenBank/DDBJ databases">
        <authorList>
            <person name="Algora L."/>
            <person name="Schniete J.K."/>
            <person name="MacFadyen A."/>
            <person name="Hoskisson P.A."/>
            <person name="Hunter I.S."/>
            <person name="Herron P.R."/>
        </authorList>
    </citation>
    <scope>NUCLEOTIDE SEQUENCE</scope>
    <source>
        <strain evidence="1">ATCC 10970</strain>
        <plasmid evidence="1">pSRP1</plasmid>
    </source>
</reference>
<sequence length="194" mass="21485">MTDGEQHQGHGQGLAQAPESTWEFCLSWGTAMIDYVEKAGRTAPTEEWTLTLTEPDRLLVNVLLAAAIYQQASTSALEGEGTNDVLLCAPQGRGVTGLLTKQPLECLRGVPDQESTERGRTERIALAEHAGRLDGRDRWERVLRVTCELAAMVARDTAGQRYWEPETPLRAFGAVYRRLLQHRAAANVLGEHDY</sequence>